<dbReference type="InterPro" id="IPR039420">
    <property type="entry name" value="WalR-like"/>
</dbReference>
<dbReference type="InterPro" id="IPR011006">
    <property type="entry name" value="CheY-like_superfamily"/>
</dbReference>
<evidence type="ECO:0000256" key="6">
    <source>
        <dbReference type="ARBA" id="ARBA00023125"/>
    </source>
</evidence>
<dbReference type="FunFam" id="3.40.50.2300:FF:000001">
    <property type="entry name" value="DNA-binding response regulator PhoB"/>
    <property type="match status" value="1"/>
</dbReference>
<evidence type="ECO:0000256" key="1">
    <source>
        <dbReference type="ARBA" id="ARBA00004496"/>
    </source>
</evidence>
<dbReference type="Pfam" id="PF00072">
    <property type="entry name" value="Response_reg"/>
    <property type="match status" value="1"/>
</dbReference>
<feature type="domain" description="OmpR/PhoB-type" evidence="13">
    <location>
        <begin position="181"/>
        <end position="281"/>
    </location>
</feature>
<evidence type="ECO:0000256" key="9">
    <source>
        <dbReference type="ARBA" id="ARBA00067337"/>
    </source>
</evidence>
<evidence type="ECO:0000256" key="2">
    <source>
        <dbReference type="ARBA" id="ARBA00022490"/>
    </source>
</evidence>
<evidence type="ECO:0000256" key="7">
    <source>
        <dbReference type="ARBA" id="ARBA00023159"/>
    </source>
</evidence>
<evidence type="ECO:0000313" key="14">
    <source>
        <dbReference type="EMBL" id="SKA23870.1"/>
    </source>
</evidence>
<keyword evidence="5" id="KW-0805">Transcription regulation</keyword>
<evidence type="ECO:0000256" key="5">
    <source>
        <dbReference type="ARBA" id="ARBA00023015"/>
    </source>
</evidence>
<evidence type="ECO:0000256" key="4">
    <source>
        <dbReference type="ARBA" id="ARBA00023012"/>
    </source>
</evidence>
<dbReference type="SMART" id="SM00862">
    <property type="entry name" value="Trans_reg_C"/>
    <property type="match status" value="1"/>
</dbReference>
<keyword evidence="4" id="KW-0902">Two-component regulatory system</keyword>
<comment type="subcellular location">
    <subcellularLocation>
        <location evidence="1">Cytoplasm</location>
    </subcellularLocation>
</comment>
<gene>
    <name evidence="14" type="ORF">SAMN05428963_10944</name>
</gene>
<name>A0A1T4S6C3_9HYPH</name>
<dbReference type="SUPFAM" id="SSF46894">
    <property type="entry name" value="C-terminal effector domain of the bipartite response regulators"/>
    <property type="match status" value="1"/>
</dbReference>
<feature type="modified residue" description="4-aspartylphosphate" evidence="10">
    <location>
        <position position="102"/>
    </location>
</feature>
<dbReference type="PANTHER" id="PTHR48111:SF4">
    <property type="entry name" value="DNA-BINDING DUAL TRANSCRIPTIONAL REGULATOR OMPR"/>
    <property type="match status" value="1"/>
</dbReference>
<dbReference type="SMART" id="SM00448">
    <property type="entry name" value="REC"/>
    <property type="match status" value="1"/>
</dbReference>
<dbReference type="GO" id="GO:0000976">
    <property type="term" value="F:transcription cis-regulatory region binding"/>
    <property type="evidence" value="ECO:0007669"/>
    <property type="project" value="TreeGrafter"/>
</dbReference>
<dbReference type="AlphaFoldDB" id="A0A1T4S6C3"/>
<reference evidence="14 15" key="1">
    <citation type="submission" date="2017-02" db="EMBL/GenBank/DDBJ databases">
        <authorList>
            <person name="Peterson S.W."/>
        </authorList>
    </citation>
    <scope>NUCLEOTIDE SEQUENCE [LARGE SCALE GENOMIC DNA]</scope>
    <source>
        <strain evidence="14 15">USBA 369</strain>
    </source>
</reference>
<dbReference type="SUPFAM" id="SSF52172">
    <property type="entry name" value="CheY-like"/>
    <property type="match status" value="1"/>
</dbReference>
<accession>A0A1T4S6C3</accession>
<feature type="domain" description="Response regulatory" evidence="12">
    <location>
        <begin position="53"/>
        <end position="166"/>
    </location>
</feature>
<evidence type="ECO:0000256" key="10">
    <source>
        <dbReference type="PROSITE-ProRule" id="PRU00169"/>
    </source>
</evidence>
<dbReference type="EMBL" id="FUXL01000009">
    <property type="protein sequence ID" value="SKA23870.1"/>
    <property type="molecule type" value="Genomic_DNA"/>
</dbReference>
<dbReference type="FunFam" id="1.10.10.10:FF:000099">
    <property type="entry name" value="Two-component system response regulator TorR"/>
    <property type="match status" value="1"/>
</dbReference>
<dbReference type="InterPro" id="IPR016032">
    <property type="entry name" value="Sig_transdc_resp-reg_C-effctor"/>
</dbReference>
<keyword evidence="2" id="KW-0963">Cytoplasm</keyword>
<dbReference type="GO" id="GO:0032993">
    <property type="term" value="C:protein-DNA complex"/>
    <property type="evidence" value="ECO:0007669"/>
    <property type="project" value="TreeGrafter"/>
</dbReference>
<dbReference type="InterPro" id="IPR036388">
    <property type="entry name" value="WH-like_DNA-bd_sf"/>
</dbReference>
<evidence type="ECO:0000259" key="13">
    <source>
        <dbReference type="PROSITE" id="PS51755"/>
    </source>
</evidence>
<dbReference type="GO" id="GO:0006355">
    <property type="term" value="P:regulation of DNA-templated transcription"/>
    <property type="evidence" value="ECO:0007669"/>
    <property type="project" value="InterPro"/>
</dbReference>
<keyword evidence="8" id="KW-0804">Transcription</keyword>
<evidence type="ECO:0000313" key="15">
    <source>
        <dbReference type="Proteomes" id="UP000190135"/>
    </source>
</evidence>
<evidence type="ECO:0000259" key="12">
    <source>
        <dbReference type="PROSITE" id="PS50110"/>
    </source>
</evidence>
<keyword evidence="15" id="KW-1185">Reference proteome</keyword>
<dbReference type="CDD" id="cd00383">
    <property type="entry name" value="trans_reg_C"/>
    <property type="match status" value="1"/>
</dbReference>
<organism evidence="14 15">
    <name type="scientific">Consotaella salsifontis</name>
    <dbReference type="NCBI Taxonomy" id="1365950"/>
    <lineage>
        <taxon>Bacteria</taxon>
        <taxon>Pseudomonadati</taxon>
        <taxon>Pseudomonadota</taxon>
        <taxon>Alphaproteobacteria</taxon>
        <taxon>Hyphomicrobiales</taxon>
        <taxon>Aurantimonadaceae</taxon>
        <taxon>Consotaella</taxon>
    </lineage>
</organism>
<keyword evidence="3 10" id="KW-0597">Phosphoprotein</keyword>
<keyword evidence="7" id="KW-0010">Activator</keyword>
<dbReference type="InterPro" id="IPR001789">
    <property type="entry name" value="Sig_transdc_resp-reg_receiver"/>
</dbReference>
<dbReference type="PROSITE" id="PS50110">
    <property type="entry name" value="RESPONSE_REGULATORY"/>
    <property type="match status" value="1"/>
</dbReference>
<evidence type="ECO:0000256" key="3">
    <source>
        <dbReference type="ARBA" id="ARBA00022553"/>
    </source>
</evidence>
<dbReference type="Proteomes" id="UP000190135">
    <property type="component" value="Unassembled WGS sequence"/>
</dbReference>
<dbReference type="Gene3D" id="3.40.50.2300">
    <property type="match status" value="1"/>
</dbReference>
<dbReference type="Gene3D" id="6.10.250.690">
    <property type="match status" value="1"/>
</dbReference>
<dbReference type="InterPro" id="IPR001867">
    <property type="entry name" value="OmpR/PhoB-type_DNA-bd"/>
</dbReference>
<evidence type="ECO:0000256" key="8">
    <source>
        <dbReference type="ARBA" id="ARBA00023163"/>
    </source>
</evidence>
<keyword evidence="6 11" id="KW-0238">DNA-binding</keyword>
<sequence>MRAGADTSRYNYVAAGRLDLERGSDDALSRIGFLRSARARQHGGTGLMEKTPHILVVDDHREIRELLAKYLEKNGMRVSVANGGHAMRQVMKAAAIDLVVLDIMMPGEDGLSLCRGLRQTGDIPIVLLTAVSEETDRIVGLELGADDYVTKPFNPRELLARIRAILRRVGGPPDGERPKTPARYRFDRWTLDPQQHALFDEAGQSVDMGTAEFRLLQTFVSHPGAVLTRDQLLDLTQGRAAKVFDRSIDNLVSRLRRRIEPDPQHPILIKTVWGDGYTFAAPVEEER</sequence>
<dbReference type="GO" id="GO:0000156">
    <property type="term" value="F:phosphorelay response regulator activity"/>
    <property type="evidence" value="ECO:0007669"/>
    <property type="project" value="TreeGrafter"/>
</dbReference>
<evidence type="ECO:0000256" key="11">
    <source>
        <dbReference type="PROSITE-ProRule" id="PRU01091"/>
    </source>
</evidence>
<dbReference type="STRING" id="1365950.SAMN05428963_10944"/>
<feature type="DNA-binding region" description="OmpR/PhoB-type" evidence="11">
    <location>
        <begin position="181"/>
        <end position="281"/>
    </location>
</feature>
<dbReference type="PROSITE" id="PS51755">
    <property type="entry name" value="OMPR_PHOB"/>
    <property type="match status" value="1"/>
</dbReference>
<dbReference type="GO" id="GO:0005829">
    <property type="term" value="C:cytosol"/>
    <property type="evidence" value="ECO:0007669"/>
    <property type="project" value="TreeGrafter"/>
</dbReference>
<proteinExistence type="predicted"/>
<dbReference type="Gene3D" id="1.10.10.10">
    <property type="entry name" value="Winged helix-like DNA-binding domain superfamily/Winged helix DNA-binding domain"/>
    <property type="match status" value="1"/>
</dbReference>
<dbReference type="PANTHER" id="PTHR48111">
    <property type="entry name" value="REGULATOR OF RPOS"/>
    <property type="match status" value="1"/>
</dbReference>
<protein>
    <recommendedName>
        <fullName evidence="9">Regulatory protein VirG</fullName>
    </recommendedName>
</protein>
<dbReference type="Pfam" id="PF00486">
    <property type="entry name" value="Trans_reg_C"/>
    <property type="match status" value="1"/>
</dbReference>